<dbReference type="PANTHER" id="PTHR19848">
    <property type="entry name" value="WD40 REPEAT PROTEIN"/>
    <property type="match status" value="1"/>
</dbReference>
<dbReference type="Proteomes" id="UP000002729">
    <property type="component" value="Unassembled WGS sequence"/>
</dbReference>
<keyword evidence="2" id="KW-0677">Repeat</keyword>
<dbReference type="OrthoDB" id="10019582at2759"/>
<dbReference type="InterPro" id="IPR036322">
    <property type="entry name" value="WD40_repeat_dom_sf"/>
</dbReference>
<dbReference type="GeneID" id="20223652"/>
<evidence type="ECO:0008006" key="6">
    <source>
        <dbReference type="Google" id="ProtNLM"/>
    </source>
</evidence>
<dbReference type="InterPro" id="IPR015943">
    <property type="entry name" value="WD40/YVTN_repeat-like_dom_sf"/>
</dbReference>
<name>F0Y025_AURAN</name>
<dbReference type="SUPFAM" id="SSF50978">
    <property type="entry name" value="WD40 repeat-like"/>
    <property type="match status" value="1"/>
</dbReference>
<evidence type="ECO:0000256" key="1">
    <source>
        <dbReference type="ARBA" id="ARBA00022574"/>
    </source>
</evidence>
<organism evidence="5">
    <name type="scientific">Aureococcus anophagefferens</name>
    <name type="common">Harmful bloom alga</name>
    <dbReference type="NCBI Taxonomy" id="44056"/>
    <lineage>
        <taxon>Eukaryota</taxon>
        <taxon>Sar</taxon>
        <taxon>Stramenopiles</taxon>
        <taxon>Ochrophyta</taxon>
        <taxon>Pelagophyceae</taxon>
        <taxon>Pelagomonadales</taxon>
        <taxon>Pelagomonadaceae</taxon>
        <taxon>Aureococcus</taxon>
    </lineage>
</organism>
<keyword evidence="3" id="KW-0732">Signal</keyword>
<keyword evidence="5" id="KW-1185">Reference proteome</keyword>
<dbReference type="SMART" id="SM00320">
    <property type="entry name" value="WD40"/>
    <property type="match status" value="4"/>
</dbReference>
<dbReference type="Pfam" id="PF00400">
    <property type="entry name" value="WD40"/>
    <property type="match status" value="2"/>
</dbReference>
<sequence>MGLPRSALALFALFARVGGDATICVRSAPNPEFQASPLNYAHWLLAHAYPTIVALDGKPWTTVRFPLVYGENELLATWRRQYEALLAPAAVEFETRNATLRADGATATVELFGAAGTLEARVGAACAALGVGADACRPVAGQLAAVADRRETPCDATASIDVPHLAFCDKNHWNGIDRLATHVRRRFATPPSTALLAPKIFVLLRAPRKVVGGEPVGRSWDVAGLERVCAAGFLAARAKHAGVAVECGAFDGDTPLDDVARALGSATALVAAHGAGLANAVFLPRGAQIFELDAAGHATFHRHFYQDLAAALGLRPEKVWLDGAGRRVSPRTIVNCTRFRPDGSPILTQAPEDLAAARIVDYTAPATLGPETFLELVAAAAPAARREPARLPAAIYDVDVGDDRRTFAHAYGADLRAEAAAFLGTDDVDGFVWDVAARAALPAPRAARTWGLGEITDAGTQERWTLYWASPFAACRGRRPRVGERPADGCEAWDWLLDVVFPGHAVEACPGLDVVADRAVYVVHVPNFADTGAHRARVRALGRELRRRNYRAMLVHLSDEGGDVDDFYEPWPLVLRQYFDAALAEKWGGKLLFLPLGYASGHGRKDAPSARRPVTWAFVGDAKGKPTRRKMLAALGAWPRGVSHVTSRSTTGRPWRPDVWSAATLSALYTSARYCPAPMGFESPESFRYYEALEAGCAPVVEGGSYFSDLLARVEASVGGVEKSLRATLLVADDWAAVPDALDAAADDEDRRRSDTAAAWAELKTKLAATVAARERALDDGHRRFAVFVAVPKTGGHRRTRTVLAALLGAGARVIQGRDVDTRCTEYAWWARLNANETVAYRGRAYAGPESWWDLVAACAAATADVAARTAADAVFYDHVGRLPALAGRAAFVAVLREPLAWVASHFYFLRGEPPPVGLAGAPNATASLADAVLADPLLAYFSFFADVRNAQARYLCGAAPACRQPHAQAPEELLDAFAVVGVLEDLRGTLLALERALPRIFAGVAAAHRDGDRAFLQAGDAARPRDDPLPAAAADRLSALFAEDAALHRAATARLGEMLRDGDYRECINRYCDECAPAAPPPPATVNFHPEARLQGHKDRVYDLAWEPDGRRLASVGQVGGFVWNGAEERVTLEGDELMRVCWDGAAHVLCGDSLGKVRVCSAFDGRPAATLDTSQDDEIYGLEVLPGDGRLAVGAGETAQVWDVAAASRVARTTFARAEAGVVFGGERNPEARAYVFDVAVRGRVLCCALSDGTTRLLDARTLQAIGSLDAHAQRGSCALAVAVAPEPAAPLLASADQSGAVLLYDMRRLGDGPVAESQLPGGIHALAFVGSGPLVVSGGNDGTLRAHETRGMAVEGSATVVNKVLCIEAAPDPAAPRVASAGGTGNVISDAGINVWRVESGPADFAARVRELL</sequence>
<accession>F0Y025</accession>
<dbReference type="PANTHER" id="PTHR19848:SF8">
    <property type="entry name" value="F-BOX AND WD REPEAT DOMAIN CONTAINING 7"/>
    <property type="match status" value="1"/>
</dbReference>
<dbReference type="InterPro" id="IPR027417">
    <property type="entry name" value="P-loop_NTPase"/>
</dbReference>
<proteinExistence type="predicted"/>
<dbReference type="KEGG" id="aaf:AURANDRAFT_61900"/>
<dbReference type="RefSeq" id="XP_009033814.1">
    <property type="nucleotide sequence ID" value="XM_009035566.1"/>
</dbReference>
<feature type="signal peptide" evidence="3">
    <location>
        <begin position="1"/>
        <end position="19"/>
    </location>
</feature>
<protein>
    <recommendedName>
        <fullName evidence="6">DUF563 domain-containing protein</fullName>
    </recommendedName>
</protein>
<dbReference type="InParanoid" id="F0Y025"/>
<evidence type="ECO:0000256" key="2">
    <source>
        <dbReference type="ARBA" id="ARBA00022737"/>
    </source>
</evidence>
<reference evidence="4 5" key="1">
    <citation type="journal article" date="2011" name="Proc. Natl. Acad. Sci. U.S.A.">
        <title>Niche of harmful alga Aureococcus anophagefferens revealed through ecogenomics.</title>
        <authorList>
            <person name="Gobler C.J."/>
            <person name="Berry D.L."/>
            <person name="Dyhrman S.T."/>
            <person name="Wilhelm S.W."/>
            <person name="Salamov A."/>
            <person name="Lobanov A.V."/>
            <person name="Zhang Y."/>
            <person name="Collier J.L."/>
            <person name="Wurch L.L."/>
            <person name="Kustka A.B."/>
            <person name="Dill B.D."/>
            <person name="Shah M."/>
            <person name="VerBerkmoes N.C."/>
            <person name="Kuo A."/>
            <person name="Terry A."/>
            <person name="Pangilinan J."/>
            <person name="Lindquist E.A."/>
            <person name="Lucas S."/>
            <person name="Paulsen I.T."/>
            <person name="Hattenrath-Lehmann T.K."/>
            <person name="Talmage S.C."/>
            <person name="Walker E.A."/>
            <person name="Koch F."/>
            <person name="Burson A.M."/>
            <person name="Marcoval M.A."/>
            <person name="Tang Y.Z."/>
            <person name="Lecleir G.R."/>
            <person name="Coyne K.J."/>
            <person name="Berg G.M."/>
            <person name="Bertrand E.M."/>
            <person name="Saito M.A."/>
            <person name="Gladyshev V.N."/>
            <person name="Grigoriev I.V."/>
        </authorList>
    </citation>
    <scope>NUCLEOTIDE SEQUENCE [LARGE SCALE GENOMIC DNA]</scope>
    <source>
        <strain evidence="5">CCMP 1984</strain>
    </source>
</reference>
<evidence type="ECO:0000256" key="3">
    <source>
        <dbReference type="SAM" id="SignalP"/>
    </source>
</evidence>
<feature type="chain" id="PRO_5003264270" description="DUF563 domain-containing protein" evidence="3">
    <location>
        <begin position="20"/>
        <end position="1416"/>
    </location>
</feature>
<dbReference type="Gene3D" id="3.40.50.300">
    <property type="entry name" value="P-loop containing nucleotide triphosphate hydrolases"/>
    <property type="match status" value="1"/>
</dbReference>
<evidence type="ECO:0000313" key="4">
    <source>
        <dbReference type="EMBL" id="EGB11448.1"/>
    </source>
</evidence>
<dbReference type="InterPro" id="IPR001680">
    <property type="entry name" value="WD40_rpt"/>
</dbReference>
<evidence type="ECO:0000313" key="5">
    <source>
        <dbReference type="Proteomes" id="UP000002729"/>
    </source>
</evidence>
<dbReference type="EMBL" id="GL833122">
    <property type="protein sequence ID" value="EGB11448.1"/>
    <property type="molecule type" value="Genomic_DNA"/>
</dbReference>
<gene>
    <name evidence="4" type="ORF">AURANDRAFT_61900</name>
</gene>
<dbReference type="Gene3D" id="2.130.10.10">
    <property type="entry name" value="YVTN repeat-like/Quinoprotein amine dehydrogenase"/>
    <property type="match status" value="2"/>
</dbReference>
<keyword evidence="1" id="KW-0853">WD repeat</keyword>